<dbReference type="AlphaFoldDB" id="A0A7V9YZU6"/>
<sequence>MSKLHISEAKSGEVLAALKKPDSRLRESGFIAPYTFLTPVESIISTLGMQGIVAVE</sequence>
<reference evidence="1 2" key="1">
    <citation type="submission" date="2020-07" db="EMBL/GenBank/DDBJ databases">
        <title>Genomic Encyclopedia of Type Strains, Phase IV (KMG-IV): sequencing the most valuable type-strain genomes for metagenomic binning, comparative biology and taxonomic classification.</title>
        <authorList>
            <person name="Goeker M."/>
        </authorList>
    </citation>
    <scope>NUCLEOTIDE SEQUENCE [LARGE SCALE GENOMIC DNA]</scope>
    <source>
        <strain evidence="1 2">DSM 25220</strain>
    </source>
</reference>
<dbReference type="EMBL" id="JACDUU010000003">
    <property type="protein sequence ID" value="MBA2871332.1"/>
    <property type="molecule type" value="Genomic_DNA"/>
</dbReference>
<evidence type="ECO:0000313" key="1">
    <source>
        <dbReference type="EMBL" id="MBA2871332.1"/>
    </source>
</evidence>
<dbReference type="Proteomes" id="UP000580891">
    <property type="component" value="Unassembled WGS sequence"/>
</dbReference>
<evidence type="ECO:0000313" key="2">
    <source>
        <dbReference type="Proteomes" id="UP000580891"/>
    </source>
</evidence>
<proteinExistence type="predicted"/>
<organism evidence="1 2">
    <name type="scientific">[Anoxybacillus] calidus</name>
    <dbReference type="NCBI Taxonomy" id="575178"/>
    <lineage>
        <taxon>Bacteria</taxon>
        <taxon>Bacillati</taxon>
        <taxon>Bacillota</taxon>
        <taxon>Bacilli</taxon>
        <taxon>Bacillales</taxon>
        <taxon>Anoxybacillaceae</taxon>
        <taxon>Paranoxybacillus</taxon>
    </lineage>
</organism>
<gene>
    <name evidence="1" type="ORF">HNQ85_001602</name>
</gene>
<name>A0A7V9YZU6_9BACL</name>
<keyword evidence="2" id="KW-1185">Reference proteome</keyword>
<comment type="caution">
    <text evidence="1">The sequence shown here is derived from an EMBL/GenBank/DDBJ whole genome shotgun (WGS) entry which is preliminary data.</text>
</comment>
<protein>
    <submittedName>
        <fullName evidence="1">Uncharacterized protein</fullName>
    </submittedName>
</protein>
<accession>A0A7V9YZU6</accession>